<dbReference type="PANTHER" id="PTHR30193:SF37">
    <property type="entry name" value="INNER MEMBRANE ABC TRANSPORTER PERMEASE PROTEIN YCJO"/>
    <property type="match status" value="1"/>
</dbReference>
<dbReference type="Pfam" id="PF00528">
    <property type="entry name" value="BPD_transp_1"/>
    <property type="match status" value="1"/>
</dbReference>
<dbReference type="SUPFAM" id="SSF161098">
    <property type="entry name" value="MetI-like"/>
    <property type="match status" value="1"/>
</dbReference>
<evidence type="ECO:0000256" key="1">
    <source>
        <dbReference type="ARBA" id="ARBA00004651"/>
    </source>
</evidence>
<evidence type="ECO:0000256" key="5">
    <source>
        <dbReference type="ARBA" id="ARBA00022989"/>
    </source>
</evidence>
<dbReference type="PROSITE" id="PS50928">
    <property type="entry name" value="ABC_TM1"/>
    <property type="match status" value="1"/>
</dbReference>
<dbReference type="KEGG" id="abat:CFX1CAM_0755"/>
<dbReference type="Gene3D" id="1.10.3720.10">
    <property type="entry name" value="MetI-like"/>
    <property type="match status" value="1"/>
</dbReference>
<comment type="subcellular location">
    <subcellularLocation>
        <location evidence="1 7">Cell membrane</location>
        <topology evidence="1 7">Multi-pass membrane protein</topology>
    </subcellularLocation>
</comment>
<dbReference type="GO" id="GO:0055085">
    <property type="term" value="P:transmembrane transport"/>
    <property type="evidence" value="ECO:0007669"/>
    <property type="project" value="InterPro"/>
</dbReference>
<reference evidence="11" key="1">
    <citation type="submission" date="2017-05" db="EMBL/GenBank/DDBJ databases">
        <authorList>
            <person name="Kirkegaard R."/>
            <person name="Mcilroy J S."/>
        </authorList>
    </citation>
    <scope>NUCLEOTIDE SEQUENCE [LARGE SCALE GENOMIC DNA]</scope>
</reference>
<dbReference type="PANTHER" id="PTHR30193">
    <property type="entry name" value="ABC TRANSPORTER PERMEASE PROTEIN"/>
    <property type="match status" value="1"/>
</dbReference>
<dbReference type="RefSeq" id="WP_087861735.1">
    <property type="nucleotide sequence ID" value="NZ_LT859958.1"/>
</dbReference>
<keyword evidence="5 7" id="KW-1133">Transmembrane helix</keyword>
<keyword evidence="2 7" id="KW-0813">Transport</keyword>
<evidence type="ECO:0000256" key="4">
    <source>
        <dbReference type="ARBA" id="ARBA00022692"/>
    </source>
</evidence>
<dbReference type="Proteomes" id="UP000195514">
    <property type="component" value="Chromosome I"/>
</dbReference>
<dbReference type="InterPro" id="IPR035906">
    <property type="entry name" value="MetI-like_sf"/>
</dbReference>
<feature type="transmembrane region" description="Helical" evidence="7">
    <location>
        <begin position="98"/>
        <end position="119"/>
    </location>
</feature>
<protein>
    <submittedName>
        <fullName evidence="10">Putative glycerol-3-phosphate ABC transporter, permease protein</fullName>
    </submittedName>
</protein>
<evidence type="ECO:0000313" key="10">
    <source>
        <dbReference type="EMBL" id="SMX53820.1"/>
    </source>
</evidence>
<keyword evidence="6 7" id="KW-0472">Membrane</keyword>
<comment type="similarity">
    <text evidence="7">Belongs to the binding-protein-dependent transport system permease family.</text>
</comment>
<evidence type="ECO:0000256" key="2">
    <source>
        <dbReference type="ARBA" id="ARBA00022448"/>
    </source>
</evidence>
<dbReference type="CDD" id="cd06261">
    <property type="entry name" value="TM_PBP2"/>
    <property type="match status" value="1"/>
</dbReference>
<evidence type="ECO:0000313" key="11">
    <source>
        <dbReference type="Proteomes" id="UP000195514"/>
    </source>
</evidence>
<evidence type="ECO:0000259" key="9">
    <source>
        <dbReference type="PROSITE" id="PS50928"/>
    </source>
</evidence>
<feature type="region of interest" description="Disordered" evidence="8">
    <location>
        <begin position="1"/>
        <end position="21"/>
    </location>
</feature>
<feature type="transmembrane region" description="Helical" evidence="7">
    <location>
        <begin position="225"/>
        <end position="243"/>
    </location>
</feature>
<dbReference type="OrthoDB" id="9809173at2"/>
<feature type="transmembrane region" description="Helical" evidence="7">
    <location>
        <begin position="182"/>
        <end position="205"/>
    </location>
</feature>
<name>A0A1Y6K6Z4_9CHLR</name>
<proteinExistence type="inferred from homology"/>
<accession>A0A1Y6K6Z4</accession>
<dbReference type="GO" id="GO:0005886">
    <property type="term" value="C:plasma membrane"/>
    <property type="evidence" value="ECO:0007669"/>
    <property type="project" value="UniProtKB-SubCell"/>
</dbReference>
<dbReference type="AlphaFoldDB" id="A0A1Y6K6Z4"/>
<feature type="transmembrane region" description="Helical" evidence="7">
    <location>
        <begin position="287"/>
        <end position="309"/>
    </location>
</feature>
<gene>
    <name evidence="10" type="primary">glpB</name>
    <name evidence="10" type="ORF">CFX1CAM_0755</name>
</gene>
<evidence type="ECO:0000256" key="7">
    <source>
        <dbReference type="RuleBase" id="RU363032"/>
    </source>
</evidence>
<feature type="transmembrane region" description="Helical" evidence="7">
    <location>
        <begin position="36"/>
        <end position="56"/>
    </location>
</feature>
<sequence length="316" mass="35626">MAQSQMQNSLSTNVPQTTYSGSAGKRKRALKNFFEAMLYLSPALILFMAFVFVPLFRSFQISAYITDPIGRLSKFVGLLNYKRLFETTNFINSLNKSFLFILYTVPTTIAISLGLAMLGDLRLKGISFFRMVFSIAIAISGATASLMFKYIYHPTVGVNYLLSLVGIPNIPWLVSQDTALMSVALTTVWLQIGMNTVIILAAMQTIPEELYESAMIDGANGWNRFVHITLPMLSSTFFFLLVVDTLAAFQTFTPIHIMTSGGPLEATNLLVYSIYREFYFNGKFGFAAAQSIMLFFIMLILTIFQFVFLERRVYYE</sequence>
<dbReference type="InterPro" id="IPR000515">
    <property type="entry name" value="MetI-like"/>
</dbReference>
<feature type="domain" description="ABC transmembrane type-1" evidence="9">
    <location>
        <begin position="94"/>
        <end position="305"/>
    </location>
</feature>
<keyword evidence="3" id="KW-1003">Cell membrane</keyword>
<organism evidence="10 11">
    <name type="scientific">Candidatus Brevifilum fermentans</name>
    <dbReference type="NCBI Taxonomy" id="1986204"/>
    <lineage>
        <taxon>Bacteria</taxon>
        <taxon>Bacillati</taxon>
        <taxon>Chloroflexota</taxon>
        <taxon>Anaerolineae</taxon>
        <taxon>Anaerolineales</taxon>
        <taxon>Anaerolineaceae</taxon>
        <taxon>Candidatus Brevifilum</taxon>
    </lineage>
</organism>
<feature type="transmembrane region" description="Helical" evidence="7">
    <location>
        <begin position="131"/>
        <end position="152"/>
    </location>
</feature>
<keyword evidence="4 7" id="KW-0812">Transmembrane</keyword>
<dbReference type="InterPro" id="IPR051393">
    <property type="entry name" value="ABC_transporter_permease"/>
</dbReference>
<dbReference type="EMBL" id="LT859958">
    <property type="protein sequence ID" value="SMX53820.1"/>
    <property type="molecule type" value="Genomic_DNA"/>
</dbReference>
<evidence type="ECO:0000256" key="3">
    <source>
        <dbReference type="ARBA" id="ARBA00022475"/>
    </source>
</evidence>
<evidence type="ECO:0000256" key="8">
    <source>
        <dbReference type="SAM" id="MobiDB-lite"/>
    </source>
</evidence>
<keyword evidence="11" id="KW-1185">Reference proteome</keyword>
<evidence type="ECO:0000256" key="6">
    <source>
        <dbReference type="ARBA" id="ARBA00023136"/>
    </source>
</evidence>